<gene>
    <name evidence="2" type="ORF">Tci_117753</name>
</gene>
<sequence>MADSYKSTDLNKFVEKDVMIDYVLHKYGSNSQVHDVIADDILHDLLKREQEKQQRVKYDKRKVTEMKILELLEQKIDKVRKHLNKEKQIMVINMGKEKMVMERGNKTKLLKVNQGLDQPKRKKAFDSKQRSSSAKGKKATIPSEIIYWYDDLSLDEQRIIYKGRPRSSSRNAAITKPDKPKSRSKHLAPTTPRTGSARTTLIVPTKMPPLVTNCVLGLVAVTT</sequence>
<feature type="region of interest" description="Disordered" evidence="1">
    <location>
        <begin position="112"/>
        <end position="137"/>
    </location>
</feature>
<comment type="caution">
    <text evidence="2">The sequence shown here is derived from an EMBL/GenBank/DDBJ whole genome shotgun (WGS) entry which is preliminary data.</text>
</comment>
<reference evidence="2" key="1">
    <citation type="journal article" date="2019" name="Sci. Rep.">
        <title>Draft genome of Tanacetum cinerariifolium, the natural source of mosquito coil.</title>
        <authorList>
            <person name="Yamashiro T."/>
            <person name="Shiraishi A."/>
            <person name="Satake H."/>
            <person name="Nakayama K."/>
        </authorList>
    </citation>
    <scope>NUCLEOTIDE SEQUENCE</scope>
</reference>
<proteinExistence type="predicted"/>
<protein>
    <submittedName>
        <fullName evidence="2">Uncharacterized protein</fullName>
    </submittedName>
</protein>
<name>A0A699GNT8_TANCI</name>
<dbReference type="EMBL" id="BKCJ010024088">
    <property type="protein sequence ID" value="GEV45776.1"/>
    <property type="molecule type" value="Genomic_DNA"/>
</dbReference>
<evidence type="ECO:0000313" key="2">
    <source>
        <dbReference type="EMBL" id="GEV45776.1"/>
    </source>
</evidence>
<organism evidence="2">
    <name type="scientific">Tanacetum cinerariifolium</name>
    <name type="common">Dalmatian daisy</name>
    <name type="synonym">Chrysanthemum cinerariifolium</name>
    <dbReference type="NCBI Taxonomy" id="118510"/>
    <lineage>
        <taxon>Eukaryota</taxon>
        <taxon>Viridiplantae</taxon>
        <taxon>Streptophyta</taxon>
        <taxon>Embryophyta</taxon>
        <taxon>Tracheophyta</taxon>
        <taxon>Spermatophyta</taxon>
        <taxon>Magnoliopsida</taxon>
        <taxon>eudicotyledons</taxon>
        <taxon>Gunneridae</taxon>
        <taxon>Pentapetalae</taxon>
        <taxon>asterids</taxon>
        <taxon>campanulids</taxon>
        <taxon>Asterales</taxon>
        <taxon>Asteraceae</taxon>
        <taxon>Asteroideae</taxon>
        <taxon>Anthemideae</taxon>
        <taxon>Anthemidinae</taxon>
        <taxon>Tanacetum</taxon>
    </lineage>
</organism>
<feature type="region of interest" description="Disordered" evidence="1">
    <location>
        <begin position="163"/>
        <end position="201"/>
    </location>
</feature>
<accession>A0A699GNT8</accession>
<dbReference type="AlphaFoldDB" id="A0A699GNT8"/>
<evidence type="ECO:0000256" key="1">
    <source>
        <dbReference type="SAM" id="MobiDB-lite"/>
    </source>
</evidence>